<evidence type="ECO:0000313" key="2">
    <source>
        <dbReference type="EMBL" id="GGE24825.1"/>
    </source>
</evidence>
<proteinExistence type="predicted"/>
<keyword evidence="3" id="KW-1185">Reference proteome</keyword>
<reference evidence="2" key="1">
    <citation type="journal article" date="2014" name="Int. J. Syst. Evol. Microbiol.">
        <title>Complete genome sequence of Corynebacterium casei LMG S-19264T (=DSM 44701T), isolated from a smear-ripened cheese.</title>
        <authorList>
            <consortium name="US DOE Joint Genome Institute (JGI-PGF)"/>
            <person name="Walter F."/>
            <person name="Albersmeier A."/>
            <person name="Kalinowski J."/>
            <person name="Ruckert C."/>
        </authorList>
    </citation>
    <scope>NUCLEOTIDE SEQUENCE</scope>
    <source>
        <strain evidence="2">CGMCC 1.15367</strain>
    </source>
</reference>
<sequence>MAACEADEERCWAYIVGFMDGYGDARGGVKICVPKSVTIDRVKKAFERQAKAIPDIAEYSVNSAVATALMTEYPCK</sequence>
<gene>
    <name evidence="2" type="ORF">GCM10011390_50310</name>
</gene>
<protein>
    <recommendedName>
        <fullName evidence="1">Rap1a immunity protein domain-containing protein</fullName>
    </recommendedName>
</protein>
<evidence type="ECO:0000313" key="3">
    <source>
        <dbReference type="Proteomes" id="UP000644699"/>
    </source>
</evidence>
<evidence type="ECO:0000259" key="1">
    <source>
        <dbReference type="Pfam" id="PF18602"/>
    </source>
</evidence>
<dbReference type="Proteomes" id="UP000644699">
    <property type="component" value="Unassembled WGS sequence"/>
</dbReference>
<organism evidence="2 3">
    <name type="scientific">Aureimonas endophytica</name>
    <dbReference type="NCBI Taxonomy" id="2027858"/>
    <lineage>
        <taxon>Bacteria</taxon>
        <taxon>Pseudomonadati</taxon>
        <taxon>Pseudomonadota</taxon>
        <taxon>Alphaproteobacteria</taxon>
        <taxon>Hyphomicrobiales</taxon>
        <taxon>Aurantimonadaceae</taxon>
        <taxon>Aureimonas</taxon>
    </lineage>
</organism>
<dbReference type="RefSeq" id="WP_373289056.1">
    <property type="nucleotide sequence ID" value="NZ_BMIQ01000015.1"/>
</dbReference>
<accession>A0A917EER5</accession>
<reference evidence="2" key="2">
    <citation type="submission" date="2020-09" db="EMBL/GenBank/DDBJ databases">
        <authorList>
            <person name="Sun Q."/>
            <person name="Zhou Y."/>
        </authorList>
    </citation>
    <scope>NUCLEOTIDE SEQUENCE</scope>
    <source>
        <strain evidence="2">CGMCC 1.15367</strain>
    </source>
</reference>
<dbReference type="Pfam" id="PF18602">
    <property type="entry name" value="Rap1a"/>
    <property type="match status" value="1"/>
</dbReference>
<name>A0A917EER5_9HYPH</name>
<dbReference type="InterPro" id="IPR041238">
    <property type="entry name" value="Rap1a"/>
</dbReference>
<dbReference type="Gene3D" id="1.10.890.40">
    <property type="match status" value="1"/>
</dbReference>
<comment type="caution">
    <text evidence="2">The sequence shown here is derived from an EMBL/GenBank/DDBJ whole genome shotgun (WGS) entry which is preliminary data.</text>
</comment>
<feature type="domain" description="Rap1a immunity protein" evidence="1">
    <location>
        <begin position="6"/>
        <end position="75"/>
    </location>
</feature>
<dbReference type="AlphaFoldDB" id="A0A917EER5"/>
<dbReference type="EMBL" id="BMIQ01000015">
    <property type="protein sequence ID" value="GGE24825.1"/>
    <property type="molecule type" value="Genomic_DNA"/>
</dbReference>